<reference evidence="2 3" key="1">
    <citation type="submission" date="2022-04" db="EMBL/GenBank/DDBJ databases">
        <title>Paracoccus sp. YLB-12 draft genome sequence.</title>
        <authorList>
            <person name="Yu L."/>
        </authorList>
    </citation>
    <scope>NUCLEOTIDE SEQUENCE [LARGE SCALE GENOMIC DNA]</scope>
    <source>
        <strain evidence="2 3">YLB-12</strain>
    </source>
</reference>
<gene>
    <name evidence="1" type="primary">cpoB</name>
    <name evidence="2" type="ORF">MU516_09405</name>
</gene>
<feature type="signal peptide" evidence="1">
    <location>
        <begin position="1"/>
        <end position="20"/>
    </location>
</feature>
<comment type="subcellular location">
    <subcellularLocation>
        <location evidence="1">Periplasm</location>
    </subcellularLocation>
</comment>
<accession>A0ABT2K981</accession>
<dbReference type="SUPFAM" id="SSF48452">
    <property type="entry name" value="TPR-like"/>
    <property type="match status" value="1"/>
</dbReference>
<name>A0ABT2K981_9RHOB</name>
<comment type="caution">
    <text evidence="2">The sequence shown here is derived from an EMBL/GenBank/DDBJ whole genome shotgun (WGS) entry which is preliminary data.</text>
</comment>
<comment type="similarity">
    <text evidence="1">Belongs to the CpoB family.</text>
</comment>
<proteinExistence type="inferred from homology"/>
<dbReference type="RefSeq" id="WP_260276968.1">
    <property type="nucleotide sequence ID" value="NZ_JANAVZ010000004.1"/>
</dbReference>
<feature type="chain" id="PRO_5044927988" description="Cell division coordinator CpoB" evidence="1">
    <location>
        <begin position="21"/>
        <end position="314"/>
    </location>
</feature>
<comment type="function">
    <text evidence="1">Mediates coordination of peptidoglycan synthesis and outer membrane constriction during cell division.</text>
</comment>
<dbReference type="Gene3D" id="1.25.40.10">
    <property type="entry name" value="Tetratricopeptide repeat domain"/>
    <property type="match status" value="1"/>
</dbReference>
<protein>
    <recommendedName>
        <fullName evidence="1">Cell division coordinator CpoB</fullName>
    </recommendedName>
</protein>
<dbReference type="Proteomes" id="UP001320702">
    <property type="component" value="Unassembled WGS sequence"/>
</dbReference>
<keyword evidence="1" id="KW-0132">Cell division</keyword>
<keyword evidence="1" id="KW-0131">Cell cycle</keyword>
<dbReference type="InterPro" id="IPR011990">
    <property type="entry name" value="TPR-like_helical_dom_sf"/>
</dbReference>
<evidence type="ECO:0000313" key="3">
    <source>
        <dbReference type="Proteomes" id="UP001320702"/>
    </source>
</evidence>
<evidence type="ECO:0000313" key="2">
    <source>
        <dbReference type="EMBL" id="MCT4333086.1"/>
    </source>
</evidence>
<organism evidence="2 3">
    <name type="scientific">Paracoccus maritimus</name>
    <dbReference type="NCBI Taxonomy" id="2933292"/>
    <lineage>
        <taxon>Bacteria</taxon>
        <taxon>Pseudomonadati</taxon>
        <taxon>Pseudomonadota</taxon>
        <taxon>Alphaproteobacteria</taxon>
        <taxon>Rhodobacterales</taxon>
        <taxon>Paracoccaceae</taxon>
        <taxon>Paracoccus</taxon>
    </lineage>
</organism>
<dbReference type="EMBL" id="JANAVZ010000004">
    <property type="protein sequence ID" value="MCT4333086.1"/>
    <property type="molecule type" value="Genomic_DNA"/>
</dbReference>
<dbReference type="Pfam" id="PF13432">
    <property type="entry name" value="TPR_16"/>
    <property type="match status" value="1"/>
</dbReference>
<keyword evidence="1" id="KW-0732">Signal</keyword>
<dbReference type="HAMAP" id="MF_02066">
    <property type="entry name" value="CpoB"/>
    <property type="match status" value="1"/>
</dbReference>
<evidence type="ECO:0000256" key="1">
    <source>
        <dbReference type="HAMAP-Rule" id="MF_02066"/>
    </source>
</evidence>
<keyword evidence="3" id="KW-1185">Reference proteome</keyword>
<keyword evidence="1" id="KW-0574">Periplasm</keyword>
<dbReference type="InterPro" id="IPR034706">
    <property type="entry name" value="CpoB"/>
</dbReference>
<keyword evidence="1" id="KW-0175">Coiled coil</keyword>
<feature type="coiled-coil region" evidence="1">
    <location>
        <begin position="25"/>
        <end position="93"/>
    </location>
</feature>
<sequence length="314" mass="32539" precursor="true">MIRGLAALLILVPLALPVAAQEPTLADLRGQLSSLRSDLQSLRAELVASGASGFQAAGGETAIDRMNWMEQQIARLTGQTEQLQNRINRIVEDGTRRIGDIEFRLCEMDETCDLGALTTPELGGLASGGASAIQVAPSQPADVMPDGTEKATTAAEQADFDMANEALKSGDFQRAAQLFGEVADKHAGGPLTAEALFLRGAALDSGGEPKAAAAAWLEGFAASPDGPRAAQSLLGIARVIAADGDPMAACLYLAEIPARFPGSEHAAEAERRMTVLNCGNLDLGLSGADPTLPDGAVDFGDLDPEAAADLAEYE</sequence>